<dbReference type="InterPro" id="IPR016032">
    <property type="entry name" value="Sig_transdc_resp-reg_C-effctor"/>
</dbReference>
<evidence type="ECO:0000256" key="1">
    <source>
        <dbReference type="ARBA" id="ARBA00022553"/>
    </source>
</evidence>
<dbReference type="InterPro" id="IPR058245">
    <property type="entry name" value="NreC/VraR/RcsB-like_REC"/>
</dbReference>
<feature type="domain" description="HTH luxR-type" evidence="6">
    <location>
        <begin position="138"/>
        <end position="203"/>
    </location>
</feature>
<dbReference type="Gene3D" id="3.40.50.2300">
    <property type="match status" value="1"/>
</dbReference>
<dbReference type="SMART" id="SM00421">
    <property type="entry name" value="HTH_LUXR"/>
    <property type="match status" value="1"/>
</dbReference>
<keyword evidence="1 5" id="KW-0597">Phosphoprotein</keyword>
<name>A0AAU7EGD5_9FLAO</name>
<dbReference type="RefSeq" id="WP_308992436.1">
    <property type="nucleotide sequence ID" value="NZ_CP155618.1"/>
</dbReference>
<dbReference type="EMBL" id="CP155618">
    <property type="protein sequence ID" value="XBL14501.1"/>
    <property type="molecule type" value="Genomic_DNA"/>
</dbReference>
<accession>A0AAU7EGD5</accession>
<dbReference type="Pfam" id="PF00196">
    <property type="entry name" value="GerE"/>
    <property type="match status" value="1"/>
</dbReference>
<dbReference type="AlphaFoldDB" id="A0AAU7EGD5"/>
<organism evidence="8 9">
    <name type="scientific">Mariniflexile litorale</name>
    <dbReference type="NCBI Taxonomy" id="3045158"/>
    <lineage>
        <taxon>Bacteria</taxon>
        <taxon>Pseudomonadati</taxon>
        <taxon>Bacteroidota</taxon>
        <taxon>Flavobacteriia</taxon>
        <taxon>Flavobacteriales</taxon>
        <taxon>Flavobacteriaceae</taxon>
        <taxon>Mariniflexile</taxon>
    </lineage>
</organism>
<dbReference type="CDD" id="cd06170">
    <property type="entry name" value="LuxR_C_like"/>
    <property type="match status" value="1"/>
</dbReference>
<protein>
    <submittedName>
        <fullName evidence="8">Response regulator transcription factor</fullName>
    </submittedName>
</protein>
<evidence type="ECO:0000313" key="9">
    <source>
        <dbReference type="Proteomes" id="UP001224325"/>
    </source>
</evidence>
<feature type="domain" description="Response regulatory" evidence="7">
    <location>
        <begin position="5"/>
        <end position="119"/>
    </location>
</feature>
<dbReference type="PANTHER" id="PTHR43214:SF41">
    <property type="entry name" value="NITRATE_NITRITE RESPONSE REGULATOR PROTEIN NARP"/>
    <property type="match status" value="1"/>
</dbReference>
<evidence type="ECO:0000256" key="4">
    <source>
        <dbReference type="ARBA" id="ARBA00023163"/>
    </source>
</evidence>
<evidence type="ECO:0000256" key="2">
    <source>
        <dbReference type="ARBA" id="ARBA00023015"/>
    </source>
</evidence>
<dbReference type="PROSITE" id="PS50043">
    <property type="entry name" value="HTH_LUXR_2"/>
    <property type="match status" value="1"/>
</dbReference>
<evidence type="ECO:0000259" key="6">
    <source>
        <dbReference type="PROSITE" id="PS50043"/>
    </source>
</evidence>
<dbReference type="InterPro" id="IPR036388">
    <property type="entry name" value="WH-like_DNA-bd_sf"/>
</dbReference>
<keyword evidence="3" id="KW-0238">DNA-binding</keyword>
<keyword evidence="9" id="KW-1185">Reference proteome</keyword>
<dbReference type="KEGG" id="mlil:QLS71_000420"/>
<dbReference type="PROSITE" id="PS00622">
    <property type="entry name" value="HTH_LUXR_1"/>
    <property type="match status" value="1"/>
</dbReference>
<evidence type="ECO:0000256" key="3">
    <source>
        <dbReference type="ARBA" id="ARBA00023125"/>
    </source>
</evidence>
<evidence type="ECO:0000256" key="5">
    <source>
        <dbReference type="PROSITE-ProRule" id="PRU00169"/>
    </source>
</evidence>
<dbReference type="PANTHER" id="PTHR43214">
    <property type="entry name" value="TWO-COMPONENT RESPONSE REGULATOR"/>
    <property type="match status" value="1"/>
</dbReference>
<evidence type="ECO:0000313" key="8">
    <source>
        <dbReference type="EMBL" id="XBL14501.1"/>
    </source>
</evidence>
<dbReference type="InterPro" id="IPR001789">
    <property type="entry name" value="Sig_transdc_resp-reg_receiver"/>
</dbReference>
<dbReference type="GO" id="GO:0000160">
    <property type="term" value="P:phosphorelay signal transduction system"/>
    <property type="evidence" value="ECO:0007669"/>
    <property type="project" value="InterPro"/>
</dbReference>
<reference evidence="8" key="1">
    <citation type="submission" date="2024-04" db="EMBL/GenBank/DDBJ databases">
        <title>Mariniflexile litorale, isolated from the shallow sediments of the Sea of Japan.</title>
        <authorList>
            <person name="Romanenko L."/>
            <person name="Isaeva M."/>
        </authorList>
    </citation>
    <scope>NUCLEOTIDE SEQUENCE [LARGE SCALE GENOMIC DNA]</scope>
    <source>
        <strain evidence="8">KMM 9835</strain>
    </source>
</reference>
<dbReference type="InterPro" id="IPR039420">
    <property type="entry name" value="WalR-like"/>
</dbReference>
<dbReference type="InterPro" id="IPR011006">
    <property type="entry name" value="CheY-like_superfamily"/>
</dbReference>
<sequence>MKKTTLILADDHPLLLNGTAHFLKTKDFIILDTANDGNSAYNAILKQQPDIAILDFDMPKLNGLEIAKLCKKHKISTKIIILTLHKEEAIIKQIGTTISGYILKDDALSEIETCISAVKSGNTYTSKNLNEEIYISGDDNAIEKLTPTELKILRYLAKDWSSSQIGDHLFISKRTVEKHRSNIIRKLKIKSTQNALLLWIRKNPKRLN</sequence>
<dbReference type="Gene3D" id="1.10.10.10">
    <property type="entry name" value="Winged helix-like DNA-binding domain superfamily/Winged helix DNA-binding domain"/>
    <property type="match status" value="1"/>
</dbReference>
<dbReference type="InterPro" id="IPR000792">
    <property type="entry name" value="Tscrpt_reg_LuxR_C"/>
</dbReference>
<dbReference type="Pfam" id="PF00072">
    <property type="entry name" value="Response_reg"/>
    <property type="match status" value="1"/>
</dbReference>
<evidence type="ECO:0000259" key="7">
    <source>
        <dbReference type="PROSITE" id="PS50110"/>
    </source>
</evidence>
<dbReference type="PROSITE" id="PS50110">
    <property type="entry name" value="RESPONSE_REGULATORY"/>
    <property type="match status" value="1"/>
</dbReference>
<keyword evidence="2" id="KW-0805">Transcription regulation</keyword>
<dbReference type="SUPFAM" id="SSF52172">
    <property type="entry name" value="CheY-like"/>
    <property type="match status" value="1"/>
</dbReference>
<feature type="modified residue" description="4-aspartylphosphate" evidence="5">
    <location>
        <position position="55"/>
    </location>
</feature>
<dbReference type="GO" id="GO:0003677">
    <property type="term" value="F:DNA binding"/>
    <property type="evidence" value="ECO:0007669"/>
    <property type="project" value="UniProtKB-KW"/>
</dbReference>
<dbReference type="GO" id="GO:0006355">
    <property type="term" value="P:regulation of DNA-templated transcription"/>
    <property type="evidence" value="ECO:0007669"/>
    <property type="project" value="InterPro"/>
</dbReference>
<proteinExistence type="predicted"/>
<gene>
    <name evidence="8" type="ORF">QLS71_000420</name>
</gene>
<dbReference type="PRINTS" id="PR00038">
    <property type="entry name" value="HTHLUXR"/>
</dbReference>
<keyword evidence="4" id="KW-0804">Transcription</keyword>
<dbReference type="SMART" id="SM00448">
    <property type="entry name" value="REC"/>
    <property type="match status" value="1"/>
</dbReference>
<dbReference type="CDD" id="cd17535">
    <property type="entry name" value="REC_NarL-like"/>
    <property type="match status" value="1"/>
</dbReference>
<dbReference type="Proteomes" id="UP001224325">
    <property type="component" value="Chromosome"/>
</dbReference>
<dbReference type="SUPFAM" id="SSF46894">
    <property type="entry name" value="C-terminal effector domain of the bipartite response regulators"/>
    <property type="match status" value="1"/>
</dbReference>